<dbReference type="EMBL" id="CP050063">
    <property type="protein sequence ID" value="QIP14199.1"/>
    <property type="molecule type" value="Genomic_DNA"/>
</dbReference>
<comment type="catalytic activity">
    <reaction evidence="8 9">
        <text>(R)-pantoate + NADP(+) = 2-dehydropantoate + NADPH + H(+)</text>
        <dbReference type="Rhea" id="RHEA:16233"/>
        <dbReference type="ChEBI" id="CHEBI:11561"/>
        <dbReference type="ChEBI" id="CHEBI:15378"/>
        <dbReference type="ChEBI" id="CHEBI:15980"/>
        <dbReference type="ChEBI" id="CHEBI:57783"/>
        <dbReference type="ChEBI" id="CHEBI:58349"/>
        <dbReference type="EC" id="1.1.1.169"/>
    </reaction>
</comment>
<gene>
    <name evidence="12" type="ORF">G8759_17045</name>
</gene>
<dbReference type="InterPro" id="IPR008927">
    <property type="entry name" value="6-PGluconate_DH-like_C_sf"/>
</dbReference>
<reference evidence="12 13" key="1">
    <citation type="submission" date="2020-03" db="EMBL/GenBank/DDBJ databases">
        <authorList>
            <person name="Kim M.K."/>
        </authorList>
    </citation>
    <scope>NUCLEOTIDE SEQUENCE [LARGE SCALE GENOMIC DNA]</scope>
    <source>
        <strain evidence="12 13">BT328</strain>
    </source>
</reference>
<evidence type="ECO:0000256" key="5">
    <source>
        <dbReference type="ARBA" id="ARBA00022857"/>
    </source>
</evidence>
<dbReference type="InterPro" id="IPR051402">
    <property type="entry name" value="KPR-Related"/>
</dbReference>
<comment type="function">
    <text evidence="9">Catalyzes the NADPH-dependent reduction of ketopantoate into pantoic acid.</text>
</comment>
<comment type="similarity">
    <text evidence="2 9">Belongs to the ketopantoate reductase family.</text>
</comment>
<evidence type="ECO:0000256" key="4">
    <source>
        <dbReference type="ARBA" id="ARBA00019465"/>
    </source>
</evidence>
<feature type="domain" description="Ketopantoate reductase N-terminal" evidence="10">
    <location>
        <begin position="5"/>
        <end position="139"/>
    </location>
</feature>
<dbReference type="Gene3D" id="3.40.50.720">
    <property type="entry name" value="NAD(P)-binding Rossmann-like Domain"/>
    <property type="match status" value="1"/>
</dbReference>
<evidence type="ECO:0000259" key="10">
    <source>
        <dbReference type="Pfam" id="PF02558"/>
    </source>
</evidence>
<evidence type="ECO:0000313" key="12">
    <source>
        <dbReference type="EMBL" id="QIP14199.1"/>
    </source>
</evidence>
<comment type="pathway">
    <text evidence="1 9">Cofactor biosynthesis; (R)-pantothenate biosynthesis; (R)-pantoate from 3-methyl-2-oxobutanoate: step 2/2.</text>
</comment>
<dbReference type="Pfam" id="PF08546">
    <property type="entry name" value="ApbA_C"/>
    <property type="match status" value="1"/>
</dbReference>
<dbReference type="GO" id="GO:0005737">
    <property type="term" value="C:cytoplasm"/>
    <property type="evidence" value="ECO:0007669"/>
    <property type="project" value="TreeGrafter"/>
</dbReference>
<evidence type="ECO:0000256" key="7">
    <source>
        <dbReference type="ARBA" id="ARBA00032024"/>
    </source>
</evidence>
<dbReference type="RefSeq" id="WP_167210004.1">
    <property type="nucleotide sequence ID" value="NZ_CP050063.1"/>
</dbReference>
<evidence type="ECO:0000259" key="11">
    <source>
        <dbReference type="Pfam" id="PF08546"/>
    </source>
</evidence>
<dbReference type="InterPro" id="IPR013752">
    <property type="entry name" value="KPA_reductase"/>
</dbReference>
<dbReference type="PANTHER" id="PTHR21708:SF26">
    <property type="entry name" value="2-DEHYDROPANTOATE 2-REDUCTASE"/>
    <property type="match status" value="1"/>
</dbReference>
<dbReference type="UniPathway" id="UPA00028">
    <property type="reaction ID" value="UER00004"/>
</dbReference>
<dbReference type="Gene3D" id="1.10.1040.10">
    <property type="entry name" value="N-(1-d-carboxylethyl)-l-norvaline Dehydrogenase, domain 2"/>
    <property type="match status" value="1"/>
</dbReference>
<keyword evidence="9" id="KW-0566">Pantothenate biosynthesis</keyword>
<dbReference type="KEGG" id="spib:G8759_17045"/>
<accession>A0A6G9APD0</accession>
<dbReference type="Proteomes" id="UP000501802">
    <property type="component" value="Chromosome"/>
</dbReference>
<protein>
    <recommendedName>
        <fullName evidence="4 9">2-dehydropantoate 2-reductase</fullName>
        <ecNumber evidence="3 9">1.1.1.169</ecNumber>
    </recommendedName>
    <alternativeName>
        <fullName evidence="7 9">Ketopantoate reductase</fullName>
    </alternativeName>
</protein>
<dbReference type="InterPro" id="IPR003710">
    <property type="entry name" value="ApbA"/>
</dbReference>
<dbReference type="Pfam" id="PF02558">
    <property type="entry name" value="ApbA"/>
    <property type="match status" value="1"/>
</dbReference>
<proteinExistence type="inferred from homology"/>
<dbReference type="InterPro" id="IPR036291">
    <property type="entry name" value="NAD(P)-bd_dom_sf"/>
</dbReference>
<dbReference type="GO" id="GO:0015940">
    <property type="term" value="P:pantothenate biosynthetic process"/>
    <property type="evidence" value="ECO:0007669"/>
    <property type="project" value="UniProtKB-UniPathway"/>
</dbReference>
<evidence type="ECO:0000256" key="6">
    <source>
        <dbReference type="ARBA" id="ARBA00023002"/>
    </source>
</evidence>
<dbReference type="NCBIfam" id="TIGR00745">
    <property type="entry name" value="apbA_panE"/>
    <property type="match status" value="1"/>
</dbReference>
<dbReference type="PANTHER" id="PTHR21708">
    <property type="entry name" value="PROBABLE 2-DEHYDROPANTOATE 2-REDUCTASE"/>
    <property type="match status" value="1"/>
</dbReference>
<dbReference type="InterPro" id="IPR013328">
    <property type="entry name" value="6PGD_dom2"/>
</dbReference>
<keyword evidence="13" id="KW-1185">Reference proteome</keyword>
<feature type="domain" description="Ketopantoate reductase C-terminal" evidence="11">
    <location>
        <begin position="176"/>
        <end position="288"/>
    </location>
</feature>
<dbReference type="EC" id="1.1.1.169" evidence="3 9"/>
<keyword evidence="5 9" id="KW-0521">NADP</keyword>
<dbReference type="AlphaFoldDB" id="A0A6G9APD0"/>
<dbReference type="SUPFAM" id="SSF48179">
    <property type="entry name" value="6-phosphogluconate dehydrogenase C-terminal domain-like"/>
    <property type="match status" value="1"/>
</dbReference>
<dbReference type="InterPro" id="IPR013332">
    <property type="entry name" value="KPR_N"/>
</dbReference>
<keyword evidence="6 9" id="KW-0560">Oxidoreductase</keyword>
<name>A0A6G9APD0_9BACT</name>
<evidence type="ECO:0000256" key="1">
    <source>
        <dbReference type="ARBA" id="ARBA00004994"/>
    </source>
</evidence>
<evidence type="ECO:0000256" key="9">
    <source>
        <dbReference type="RuleBase" id="RU362068"/>
    </source>
</evidence>
<evidence type="ECO:0000256" key="8">
    <source>
        <dbReference type="ARBA" id="ARBA00048793"/>
    </source>
</evidence>
<evidence type="ECO:0000256" key="3">
    <source>
        <dbReference type="ARBA" id="ARBA00013014"/>
    </source>
</evidence>
<evidence type="ECO:0000256" key="2">
    <source>
        <dbReference type="ARBA" id="ARBA00007870"/>
    </source>
</evidence>
<evidence type="ECO:0000313" key="13">
    <source>
        <dbReference type="Proteomes" id="UP000501802"/>
    </source>
</evidence>
<dbReference type="GO" id="GO:0008677">
    <property type="term" value="F:2-dehydropantoate 2-reductase activity"/>
    <property type="evidence" value="ECO:0007669"/>
    <property type="project" value="UniProtKB-EC"/>
</dbReference>
<sequence>MSDIIYIVGSGAIGKALAVCLHHAQKKVVLINGRADDGTAFMQILTLQLSDGSQLNAAIECGSLSNYPTLTGIILLTSKSFGNAGLAVKLIDKIGCSPLVLLQNGLGVERPFIKAGFPHLYRCVLFTTSQLLSETSIRYKPVTISPIGPINGTEADLNAIVGKINSPLFPFKAEPDIQPVIWEKAIINSVFNSICPLLDIDNGVFHREADVLALAKRIIKECVQVAAAAGVELSAKAVQDKLITISKFSDGQFISTLVDINNKRETEIETLNFEIVRIAEQLSPETTVGETRLLGELTRLKARLSAQRG</sequence>
<organism evidence="12 13">
    <name type="scientific">Spirosoma aureum</name>
    <dbReference type="NCBI Taxonomy" id="2692134"/>
    <lineage>
        <taxon>Bacteria</taxon>
        <taxon>Pseudomonadati</taxon>
        <taxon>Bacteroidota</taxon>
        <taxon>Cytophagia</taxon>
        <taxon>Cytophagales</taxon>
        <taxon>Cytophagaceae</taxon>
        <taxon>Spirosoma</taxon>
    </lineage>
</organism>
<dbReference type="SUPFAM" id="SSF51735">
    <property type="entry name" value="NAD(P)-binding Rossmann-fold domains"/>
    <property type="match status" value="1"/>
</dbReference>